<dbReference type="InterPro" id="IPR021491">
    <property type="entry name" value="DUF3145"/>
</dbReference>
<protein>
    <recommendedName>
        <fullName evidence="2">DUF3145 domain-containing protein</fullName>
    </recommendedName>
</protein>
<evidence type="ECO:0008006" key="2">
    <source>
        <dbReference type="Google" id="ProtNLM"/>
    </source>
</evidence>
<dbReference type="EMBL" id="CADCUB010000031">
    <property type="protein sequence ID" value="CAA9311676.1"/>
    <property type="molecule type" value="Genomic_DNA"/>
</dbReference>
<sequence>MSAGVLYVHSCPPVLCPHVEWAVTAELGARARMEWSDQPAAPGQLRAELNWRGRSGTAGRLAAALRGWTLLRYEVTEEPSPGVDGERYAVTPTLGVFRSSMSVNGDLLIGEDRLRTLLATATGPQLAQGLDALLGSAWDDELEPYREAGDGAPVTWLHQVV</sequence>
<reference evidence="1" key="1">
    <citation type="submission" date="2020-02" db="EMBL/GenBank/DDBJ databases">
        <authorList>
            <person name="Meier V. D."/>
        </authorList>
    </citation>
    <scope>NUCLEOTIDE SEQUENCE</scope>
    <source>
        <strain evidence="1">AVDCRST_MAG07</strain>
    </source>
</reference>
<dbReference type="Pfam" id="PF11343">
    <property type="entry name" value="DUF3145"/>
    <property type="match status" value="1"/>
</dbReference>
<gene>
    <name evidence="1" type="ORF">AVDCRST_MAG07-551</name>
</gene>
<dbReference type="AlphaFoldDB" id="A0A6J4KRU1"/>
<name>A0A6J4KRU1_9ACTN</name>
<organism evidence="1">
    <name type="scientific">uncultured Frankineae bacterium</name>
    <dbReference type="NCBI Taxonomy" id="437475"/>
    <lineage>
        <taxon>Bacteria</taxon>
        <taxon>Bacillati</taxon>
        <taxon>Actinomycetota</taxon>
        <taxon>Actinomycetes</taxon>
        <taxon>Frankiales</taxon>
        <taxon>environmental samples</taxon>
    </lineage>
</organism>
<evidence type="ECO:0000313" key="1">
    <source>
        <dbReference type="EMBL" id="CAA9311676.1"/>
    </source>
</evidence>
<accession>A0A6J4KRU1</accession>
<proteinExistence type="predicted"/>